<proteinExistence type="predicted"/>
<accession>A0A1X2H646</accession>
<feature type="region of interest" description="Disordered" evidence="1">
    <location>
        <begin position="26"/>
        <end position="106"/>
    </location>
</feature>
<feature type="chain" id="PRO_5010870462" evidence="2">
    <location>
        <begin position="23"/>
        <end position="133"/>
    </location>
</feature>
<feature type="compositionally biased region" description="Polar residues" evidence="1">
    <location>
        <begin position="26"/>
        <end position="47"/>
    </location>
</feature>
<dbReference type="EMBL" id="MCGN01000008">
    <property type="protein sequence ID" value="ORY93956.1"/>
    <property type="molecule type" value="Genomic_DNA"/>
</dbReference>
<feature type="compositionally biased region" description="Polar residues" evidence="1">
    <location>
        <begin position="58"/>
        <end position="80"/>
    </location>
</feature>
<sequence>MRFGNKILILALAATAMLSVTALPQGEQTAAADQQKAPASSQEQGTPKQKAEDMAKQMQDNAQQLQDDAPSNANIESVINQKMHPGQQQQPEQPAGPPPPRECTIANAIPCKSPVDVQLPAGMKAPVLGQLTK</sequence>
<comment type="caution">
    <text evidence="3">The sequence shown here is derived from an EMBL/GenBank/DDBJ whole genome shotgun (WGS) entry which is preliminary data.</text>
</comment>
<organism evidence="3 4">
    <name type="scientific">Syncephalastrum racemosum</name>
    <name type="common">Filamentous fungus</name>
    <dbReference type="NCBI Taxonomy" id="13706"/>
    <lineage>
        <taxon>Eukaryota</taxon>
        <taxon>Fungi</taxon>
        <taxon>Fungi incertae sedis</taxon>
        <taxon>Mucoromycota</taxon>
        <taxon>Mucoromycotina</taxon>
        <taxon>Mucoromycetes</taxon>
        <taxon>Mucorales</taxon>
        <taxon>Syncephalastraceae</taxon>
        <taxon>Syncephalastrum</taxon>
    </lineage>
</organism>
<dbReference type="Proteomes" id="UP000242180">
    <property type="component" value="Unassembled WGS sequence"/>
</dbReference>
<name>A0A1X2H646_SYNRA</name>
<keyword evidence="2" id="KW-0732">Signal</keyword>
<evidence type="ECO:0000313" key="3">
    <source>
        <dbReference type="EMBL" id="ORY93956.1"/>
    </source>
</evidence>
<dbReference type="AlphaFoldDB" id="A0A1X2H646"/>
<feature type="signal peptide" evidence="2">
    <location>
        <begin position="1"/>
        <end position="22"/>
    </location>
</feature>
<gene>
    <name evidence="3" type="ORF">BCR43DRAFT_495624</name>
</gene>
<evidence type="ECO:0000313" key="4">
    <source>
        <dbReference type="Proteomes" id="UP000242180"/>
    </source>
</evidence>
<reference evidence="3 4" key="1">
    <citation type="submission" date="2016-07" db="EMBL/GenBank/DDBJ databases">
        <title>Pervasive Adenine N6-methylation of Active Genes in Fungi.</title>
        <authorList>
            <consortium name="DOE Joint Genome Institute"/>
            <person name="Mondo S.J."/>
            <person name="Dannebaum R.O."/>
            <person name="Kuo R.C."/>
            <person name="Labutti K."/>
            <person name="Haridas S."/>
            <person name="Kuo A."/>
            <person name="Salamov A."/>
            <person name="Ahrendt S.R."/>
            <person name="Lipzen A."/>
            <person name="Sullivan W."/>
            <person name="Andreopoulos W.B."/>
            <person name="Clum A."/>
            <person name="Lindquist E."/>
            <person name="Daum C."/>
            <person name="Ramamoorthy G.K."/>
            <person name="Gryganskyi A."/>
            <person name="Culley D."/>
            <person name="Magnuson J.K."/>
            <person name="James T.Y."/>
            <person name="O'Malley M.A."/>
            <person name="Stajich J.E."/>
            <person name="Spatafora J.W."/>
            <person name="Visel A."/>
            <person name="Grigoriev I.V."/>
        </authorList>
    </citation>
    <scope>NUCLEOTIDE SEQUENCE [LARGE SCALE GENOMIC DNA]</scope>
    <source>
        <strain evidence="3 4">NRRL 2496</strain>
    </source>
</reference>
<dbReference type="InParanoid" id="A0A1X2H646"/>
<evidence type="ECO:0000256" key="1">
    <source>
        <dbReference type="SAM" id="MobiDB-lite"/>
    </source>
</evidence>
<evidence type="ECO:0000256" key="2">
    <source>
        <dbReference type="SAM" id="SignalP"/>
    </source>
</evidence>
<keyword evidence="4" id="KW-1185">Reference proteome</keyword>
<protein>
    <submittedName>
        <fullName evidence="3">Uncharacterized protein</fullName>
    </submittedName>
</protein>